<dbReference type="EMBL" id="NGAF01000001">
    <property type="protein sequence ID" value="OXR47828.1"/>
    <property type="molecule type" value="Genomic_DNA"/>
</dbReference>
<protein>
    <recommendedName>
        <fullName evidence="3">Dihydrodiol dehydrogenase</fullName>
    </recommendedName>
</protein>
<gene>
    <name evidence="1" type="ORF">B7C42_00953</name>
</gene>
<comment type="caution">
    <text evidence="1">The sequence shown here is derived from an EMBL/GenBank/DDBJ whole genome shotgun (WGS) entry which is preliminary data.</text>
</comment>
<dbReference type="RefSeq" id="WP_051042843.1">
    <property type="nucleotide sequence ID" value="NZ_JAAXOR010000001.1"/>
</dbReference>
<proteinExistence type="predicted"/>
<sequence>MSEPDARDLPTGVVRAGEWSGVGNEFTGVRFRKVWTRNGERLEIHVPRTGAHILLDAMALEVVAGQAPEFFTRLIAEGLGSADE</sequence>
<organism evidence="1 2">
    <name type="scientific">Nocardia cerradoensis</name>
    <dbReference type="NCBI Taxonomy" id="85688"/>
    <lineage>
        <taxon>Bacteria</taxon>
        <taxon>Bacillati</taxon>
        <taxon>Actinomycetota</taxon>
        <taxon>Actinomycetes</taxon>
        <taxon>Mycobacteriales</taxon>
        <taxon>Nocardiaceae</taxon>
        <taxon>Nocardia</taxon>
    </lineage>
</organism>
<name>A0A231HG70_9NOCA</name>
<dbReference type="AlphaFoldDB" id="A0A231HG70"/>
<evidence type="ECO:0000313" key="1">
    <source>
        <dbReference type="EMBL" id="OXR47828.1"/>
    </source>
</evidence>
<keyword evidence="2" id="KW-1185">Reference proteome</keyword>
<evidence type="ECO:0008006" key="3">
    <source>
        <dbReference type="Google" id="ProtNLM"/>
    </source>
</evidence>
<dbReference type="Proteomes" id="UP000215506">
    <property type="component" value="Unassembled WGS sequence"/>
</dbReference>
<evidence type="ECO:0000313" key="2">
    <source>
        <dbReference type="Proteomes" id="UP000215506"/>
    </source>
</evidence>
<reference evidence="1 2" key="1">
    <citation type="submission" date="2017-07" db="EMBL/GenBank/DDBJ databases">
        <title>First draft Genome Sequence of Nocardia cerradoensis isolated from human infection.</title>
        <authorList>
            <person name="Carrasco G."/>
        </authorList>
    </citation>
    <scope>NUCLEOTIDE SEQUENCE [LARGE SCALE GENOMIC DNA]</scope>
    <source>
        <strain evidence="1 2">CNM20130759</strain>
    </source>
</reference>
<accession>A0A231HG70</accession>